<dbReference type="Pfam" id="PF05938">
    <property type="entry name" value="Self-incomp_S1"/>
    <property type="match status" value="1"/>
</dbReference>
<dbReference type="GO" id="GO:0005576">
    <property type="term" value="C:extracellular region"/>
    <property type="evidence" value="ECO:0007669"/>
    <property type="project" value="UniProtKB-SubCell"/>
</dbReference>
<reference evidence="6 7" key="1">
    <citation type="journal article" date="2018" name="Sci. Data">
        <title>The draft genome sequence of cork oak.</title>
        <authorList>
            <person name="Ramos A.M."/>
            <person name="Usie A."/>
            <person name="Barbosa P."/>
            <person name="Barros P.M."/>
            <person name="Capote T."/>
            <person name="Chaves I."/>
            <person name="Simoes F."/>
            <person name="Abreu I."/>
            <person name="Carrasquinho I."/>
            <person name="Faro C."/>
            <person name="Guimaraes J.B."/>
            <person name="Mendonca D."/>
            <person name="Nobrega F."/>
            <person name="Rodrigues L."/>
            <person name="Saibo N.J.M."/>
            <person name="Varela M.C."/>
            <person name="Egas C."/>
            <person name="Matos J."/>
            <person name="Miguel C.M."/>
            <person name="Oliveira M.M."/>
            <person name="Ricardo C.P."/>
            <person name="Goncalves S."/>
        </authorList>
    </citation>
    <scope>NUCLEOTIDE SEQUENCE [LARGE SCALE GENOMIC DNA]</scope>
    <source>
        <strain evidence="7">cv. HL8</strain>
    </source>
</reference>
<evidence type="ECO:0000256" key="1">
    <source>
        <dbReference type="ARBA" id="ARBA00004613"/>
    </source>
</evidence>
<evidence type="ECO:0000256" key="2">
    <source>
        <dbReference type="ARBA" id="ARBA00005581"/>
    </source>
</evidence>
<sequence>MLKTLHPKGKSEFSFNVNYLGTTHFYYYFWYEDFHATFDVYVANKTWEKYGGGNHCIWTVQDDGFYLYQIQKAENVKEHDWEKI</sequence>
<keyword evidence="5" id="KW-0732">Signal</keyword>
<keyword evidence="3" id="KW-0713">Self-incompatibility</keyword>
<dbReference type="Proteomes" id="UP000237347">
    <property type="component" value="Unassembled WGS sequence"/>
</dbReference>
<gene>
    <name evidence="6" type="ORF">CFP56_035870</name>
</gene>
<protein>
    <recommendedName>
        <fullName evidence="8">S-protein homolog</fullName>
    </recommendedName>
</protein>
<evidence type="ECO:0000256" key="3">
    <source>
        <dbReference type="ARBA" id="ARBA00022471"/>
    </source>
</evidence>
<comment type="caution">
    <text evidence="6">The sequence shown here is derived from an EMBL/GenBank/DDBJ whole genome shotgun (WGS) entry which is preliminary data.</text>
</comment>
<evidence type="ECO:0000313" key="7">
    <source>
        <dbReference type="Proteomes" id="UP000237347"/>
    </source>
</evidence>
<organism evidence="6 7">
    <name type="scientific">Quercus suber</name>
    <name type="common">Cork oak</name>
    <dbReference type="NCBI Taxonomy" id="58331"/>
    <lineage>
        <taxon>Eukaryota</taxon>
        <taxon>Viridiplantae</taxon>
        <taxon>Streptophyta</taxon>
        <taxon>Embryophyta</taxon>
        <taxon>Tracheophyta</taxon>
        <taxon>Spermatophyta</taxon>
        <taxon>Magnoliopsida</taxon>
        <taxon>eudicotyledons</taxon>
        <taxon>Gunneridae</taxon>
        <taxon>Pentapetalae</taxon>
        <taxon>rosids</taxon>
        <taxon>fabids</taxon>
        <taxon>Fagales</taxon>
        <taxon>Fagaceae</taxon>
        <taxon>Quercus</taxon>
    </lineage>
</organism>
<dbReference type="EMBL" id="PKMF04000644">
    <property type="protein sequence ID" value="KAK7823131.1"/>
    <property type="molecule type" value="Genomic_DNA"/>
</dbReference>
<evidence type="ECO:0000256" key="4">
    <source>
        <dbReference type="ARBA" id="ARBA00022525"/>
    </source>
</evidence>
<evidence type="ECO:0008006" key="8">
    <source>
        <dbReference type="Google" id="ProtNLM"/>
    </source>
</evidence>
<comment type="subcellular location">
    <subcellularLocation>
        <location evidence="1">Secreted</location>
    </subcellularLocation>
</comment>
<evidence type="ECO:0000313" key="6">
    <source>
        <dbReference type="EMBL" id="KAK7823131.1"/>
    </source>
</evidence>
<dbReference type="AlphaFoldDB" id="A0AAW0JAE1"/>
<keyword evidence="4" id="KW-0964">Secreted</keyword>
<comment type="similarity">
    <text evidence="2">Belongs to the plant self-incompatibility (S1) protein family.</text>
</comment>
<dbReference type="InterPro" id="IPR010264">
    <property type="entry name" value="Self-incomp_S1"/>
</dbReference>
<accession>A0AAW0JAE1</accession>
<proteinExistence type="inferred from homology"/>
<keyword evidence="7" id="KW-1185">Reference proteome</keyword>
<dbReference type="GO" id="GO:0060320">
    <property type="term" value="P:rejection of self pollen"/>
    <property type="evidence" value="ECO:0007669"/>
    <property type="project" value="UniProtKB-KW"/>
</dbReference>
<evidence type="ECO:0000256" key="5">
    <source>
        <dbReference type="ARBA" id="ARBA00022729"/>
    </source>
</evidence>
<name>A0AAW0JAE1_QUESU</name>